<gene>
    <name evidence="3" type="ORF">CLIB1423_01S08284</name>
</gene>
<dbReference type="NCBIfam" id="NF004855">
    <property type="entry name" value="PRK06208.1"/>
    <property type="match status" value="1"/>
</dbReference>
<organism evidence="3 4">
    <name type="scientific">[Candida] railenensis</name>
    <dbReference type="NCBI Taxonomy" id="45579"/>
    <lineage>
        <taxon>Eukaryota</taxon>
        <taxon>Fungi</taxon>
        <taxon>Dikarya</taxon>
        <taxon>Ascomycota</taxon>
        <taxon>Saccharomycotina</taxon>
        <taxon>Pichiomycetes</taxon>
        <taxon>Debaryomycetaceae</taxon>
        <taxon>Kurtzmaniella</taxon>
    </lineage>
</organism>
<dbReference type="OrthoDB" id="3238794at2759"/>
<feature type="region of interest" description="Disordered" evidence="1">
    <location>
        <begin position="1"/>
        <end position="31"/>
    </location>
</feature>
<evidence type="ECO:0000313" key="4">
    <source>
        <dbReference type="Proteomes" id="UP000837801"/>
    </source>
</evidence>
<keyword evidence="4" id="KW-1185">Reference proteome</keyword>
<dbReference type="Gene3D" id="3.40.225.10">
    <property type="entry name" value="Class II aldolase/adducin N-terminal domain"/>
    <property type="match status" value="1"/>
</dbReference>
<dbReference type="InterPro" id="IPR036409">
    <property type="entry name" value="Aldolase_II/adducin_N_sf"/>
</dbReference>
<dbReference type="FunFam" id="3.40.225.10:FF:000009">
    <property type="entry name" value="Class II aldolase/adducin N-terminal"/>
    <property type="match status" value="1"/>
</dbReference>
<dbReference type="InterPro" id="IPR051017">
    <property type="entry name" value="Aldolase-II_Adducin_sf"/>
</dbReference>
<dbReference type="GO" id="GO:0005856">
    <property type="term" value="C:cytoskeleton"/>
    <property type="evidence" value="ECO:0007669"/>
    <property type="project" value="TreeGrafter"/>
</dbReference>
<dbReference type="InterPro" id="IPR001303">
    <property type="entry name" value="Aldolase_II/adducin_N"/>
</dbReference>
<dbReference type="PANTHER" id="PTHR10672:SF25">
    <property type="entry name" value="MEIOTICALLY UP-REGULATED GENE 14 PROTEIN"/>
    <property type="match status" value="1"/>
</dbReference>
<dbReference type="EMBL" id="CAKXYY010000001">
    <property type="protein sequence ID" value="CAH2350357.1"/>
    <property type="molecule type" value="Genomic_DNA"/>
</dbReference>
<protein>
    <submittedName>
        <fullName evidence="3">Meiotically up-regulated gene 14 protein</fullName>
    </submittedName>
</protein>
<sequence length="288" mass="31539">MTPAAHTSSNSTSKNYQTGKEGSHNLAKGLEHPDKIPVFTDLYEKREWMKQHMAGAFRVFGRKGYTEGSAGHISIKDPVQQGTFWINPLNKHFSLINASDLVHIDMECNVLPTGAQVAVNAAGFSIHAAIHKARPDIVAACHTHSIYGKAYSTFGRELEMINQDVCMLYKRHVVFTNFGGIALDSQEGEEIAEALGENGVAAILQNHGLLTVGSTVDEAAYLFTLMENSCRAQLLCDAAAASGIKKNIIPDDVAQYTLHMTGDMETLYAEFQPDLNYEVAMTKGEFLK</sequence>
<comment type="caution">
    <text evidence="3">The sequence shown here is derived from an EMBL/GenBank/DDBJ whole genome shotgun (WGS) entry which is preliminary data.</text>
</comment>
<name>A0A9P0QL22_9ASCO</name>
<dbReference type="PANTHER" id="PTHR10672">
    <property type="entry name" value="ADDUCIN"/>
    <property type="match status" value="1"/>
</dbReference>
<accession>A0A9P0QL22</accession>
<dbReference type="GO" id="GO:0051015">
    <property type="term" value="F:actin filament binding"/>
    <property type="evidence" value="ECO:0007669"/>
    <property type="project" value="TreeGrafter"/>
</dbReference>
<evidence type="ECO:0000256" key="1">
    <source>
        <dbReference type="SAM" id="MobiDB-lite"/>
    </source>
</evidence>
<reference evidence="3" key="1">
    <citation type="submission" date="2022-03" db="EMBL/GenBank/DDBJ databases">
        <authorList>
            <person name="Legras J.-L."/>
            <person name="Devillers H."/>
            <person name="Grondin C."/>
        </authorList>
    </citation>
    <scope>NUCLEOTIDE SEQUENCE</scope>
    <source>
        <strain evidence="3">CLIB 1423</strain>
    </source>
</reference>
<dbReference type="Proteomes" id="UP000837801">
    <property type="component" value="Unassembled WGS sequence"/>
</dbReference>
<dbReference type="Pfam" id="PF00596">
    <property type="entry name" value="Aldolase_II"/>
    <property type="match status" value="1"/>
</dbReference>
<dbReference type="SUPFAM" id="SSF53639">
    <property type="entry name" value="AraD/HMP-PK domain-like"/>
    <property type="match status" value="1"/>
</dbReference>
<dbReference type="AlphaFoldDB" id="A0A9P0QL22"/>
<feature type="compositionally biased region" description="Polar residues" evidence="1">
    <location>
        <begin position="1"/>
        <end position="20"/>
    </location>
</feature>
<evidence type="ECO:0000313" key="3">
    <source>
        <dbReference type="EMBL" id="CAH2350357.1"/>
    </source>
</evidence>
<evidence type="ECO:0000259" key="2">
    <source>
        <dbReference type="SMART" id="SM01007"/>
    </source>
</evidence>
<dbReference type="SMART" id="SM01007">
    <property type="entry name" value="Aldolase_II"/>
    <property type="match status" value="1"/>
</dbReference>
<proteinExistence type="predicted"/>
<feature type="domain" description="Class II aldolase/adducin N-terminal" evidence="2">
    <location>
        <begin position="51"/>
        <end position="234"/>
    </location>
</feature>